<protein>
    <recommendedName>
        <fullName evidence="3">DUF3447 domain-containing protein</fullName>
    </recommendedName>
</protein>
<keyword evidence="2" id="KW-1185">Reference proteome</keyword>
<reference evidence="1 2" key="1">
    <citation type="submission" date="2024-04" db="EMBL/GenBank/DDBJ databases">
        <title>Tritrichomonas musculus Genome.</title>
        <authorList>
            <person name="Alves-Ferreira E."/>
            <person name="Grigg M."/>
            <person name="Lorenzi H."/>
            <person name="Galac M."/>
        </authorList>
    </citation>
    <scope>NUCLEOTIDE SEQUENCE [LARGE SCALE GENOMIC DNA]</scope>
    <source>
        <strain evidence="1 2">EAF2021</strain>
    </source>
</reference>
<evidence type="ECO:0000313" key="2">
    <source>
        <dbReference type="Proteomes" id="UP001470230"/>
    </source>
</evidence>
<dbReference type="InterPro" id="IPR036770">
    <property type="entry name" value="Ankyrin_rpt-contain_sf"/>
</dbReference>
<dbReference type="PANTHER" id="PTHR24159:SF5">
    <property type="entry name" value="ANK_REP_REGION DOMAIN-CONTAINING PROTEIN"/>
    <property type="match status" value="1"/>
</dbReference>
<organism evidence="1 2">
    <name type="scientific">Tritrichomonas musculus</name>
    <dbReference type="NCBI Taxonomy" id="1915356"/>
    <lineage>
        <taxon>Eukaryota</taxon>
        <taxon>Metamonada</taxon>
        <taxon>Parabasalia</taxon>
        <taxon>Tritrichomonadida</taxon>
        <taxon>Tritrichomonadidae</taxon>
        <taxon>Tritrichomonas</taxon>
    </lineage>
</organism>
<dbReference type="EMBL" id="JAPFFF010000048">
    <property type="protein sequence ID" value="KAK8840104.1"/>
    <property type="molecule type" value="Genomic_DNA"/>
</dbReference>
<proteinExistence type="predicted"/>
<evidence type="ECO:0000313" key="1">
    <source>
        <dbReference type="EMBL" id="KAK8840104.1"/>
    </source>
</evidence>
<comment type="caution">
    <text evidence="1">The sequence shown here is derived from an EMBL/GenBank/DDBJ whole genome shotgun (WGS) entry which is preliminary data.</text>
</comment>
<dbReference type="PANTHER" id="PTHR24159">
    <property type="match status" value="1"/>
</dbReference>
<name>A0ABR2H1M4_9EUKA</name>
<dbReference type="Proteomes" id="UP001470230">
    <property type="component" value="Unassembled WGS sequence"/>
</dbReference>
<gene>
    <name evidence="1" type="ORF">M9Y10_031041</name>
</gene>
<sequence>MNELPRYINEKKKIYELLLIFLDSPNNEQNNFLSLINIIIKLKIHENGELLENFLRLVSCICSNRQRKSNLIPKTLQIIQYFQDQIKQTLSNISIYKIFEDDRLLLLHLIENGLITFDLDVFRDMATYKAPNCHFFKPEIQKVTEGIELTDFERQFVSETAVSDDFEEKRHRGENDSYLCEVIRSDMIHEFIRYTSQKKIPLSRSIERSIFESNNFLNENDPTLIQYACFFGSLKVANYLLQRKVEVEPSLMVYAVHSRSAAMLHFVEENCTETTISLFNECVSEGIKCHHNEIACYFINNYLFENDEAVVCSALKHHNYEFFPDDFSKNNGFFYLCSNNYSEIVDLYIKMKEEEIKKEIIKTKKQF</sequence>
<evidence type="ECO:0008006" key="3">
    <source>
        <dbReference type="Google" id="ProtNLM"/>
    </source>
</evidence>
<accession>A0ABR2H1M4</accession>
<dbReference type="SUPFAM" id="SSF48403">
    <property type="entry name" value="Ankyrin repeat"/>
    <property type="match status" value="1"/>
</dbReference>